<dbReference type="GO" id="GO:0045835">
    <property type="term" value="P:negative regulation of meiotic nuclear division"/>
    <property type="evidence" value="ECO:0007669"/>
    <property type="project" value="Ensembl"/>
</dbReference>
<dbReference type="AlphaFoldDB" id="A0A8C6QDZ3"/>
<dbReference type="OMA" id="CLMTECS"/>
<dbReference type="Pfam" id="PF00751">
    <property type="entry name" value="DM"/>
    <property type="match status" value="1"/>
</dbReference>
<evidence type="ECO:0000256" key="8">
    <source>
        <dbReference type="SAM" id="MobiDB-lite"/>
    </source>
</evidence>
<evidence type="ECO:0000256" key="3">
    <source>
        <dbReference type="ARBA" id="ARBA00022833"/>
    </source>
</evidence>
<keyword evidence="6" id="KW-0804">Transcription</keyword>
<name>A0A8C6QDZ3_NANGA</name>
<feature type="region of interest" description="Disordered" evidence="8">
    <location>
        <begin position="296"/>
        <end position="354"/>
    </location>
</feature>
<evidence type="ECO:0000256" key="5">
    <source>
        <dbReference type="ARBA" id="ARBA00023125"/>
    </source>
</evidence>
<evidence type="ECO:0000256" key="2">
    <source>
        <dbReference type="ARBA" id="ARBA00022723"/>
    </source>
</evidence>
<dbReference type="GO" id="GO:0003682">
    <property type="term" value="F:chromatin binding"/>
    <property type="evidence" value="ECO:0007669"/>
    <property type="project" value="Ensembl"/>
</dbReference>
<dbReference type="GO" id="GO:0001674">
    <property type="term" value="C:female germ cell nucleus"/>
    <property type="evidence" value="ECO:0007669"/>
    <property type="project" value="Ensembl"/>
</dbReference>
<dbReference type="PANTHER" id="PTHR12322:SF70">
    <property type="entry name" value="DOUBLESEX- AND MAB-3-RELATED TRANSCRIPTION FACTOR 1"/>
    <property type="match status" value="1"/>
</dbReference>
<proteinExistence type="inferred from homology"/>
<evidence type="ECO:0000256" key="6">
    <source>
        <dbReference type="ARBA" id="ARBA00023163"/>
    </source>
</evidence>
<dbReference type="GO" id="GO:0042802">
    <property type="term" value="F:identical protein binding"/>
    <property type="evidence" value="ECO:0007669"/>
    <property type="project" value="Ensembl"/>
</dbReference>
<organism evidence="10 11">
    <name type="scientific">Nannospalax galili</name>
    <name type="common">Northern Israeli blind subterranean mole rat</name>
    <name type="synonym">Spalax galili</name>
    <dbReference type="NCBI Taxonomy" id="1026970"/>
    <lineage>
        <taxon>Eukaryota</taxon>
        <taxon>Metazoa</taxon>
        <taxon>Chordata</taxon>
        <taxon>Craniata</taxon>
        <taxon>Vertebrata</taxon>
        <taxon>Euteleostomi</taxon>
        <taxon>Mammalia</taxon>
        <taxon>Eutheria</taxon>
        <taxon>Euarchontoglires</taxon>
        <taxon>Glires</taxon>
        <taxon>Rodentia</taxon>
        <taxon>Myomorpha</taxon>
        <taxon>Muroidea</taxon>
        <taxon>Spalacidae</taxon>
        <taxon>Spalacinae</taxon>
        <taxon>Nannospalax</taxon>
    </lineage>
</organism>
<dbReference type="GO" id="GO:2000020">
    <property type="term" value="P:positive regulation of male gonad development"/>
    <property type="evidence" value="ECO:0007669"/>
    <property type="project" value="Ensembl"/>
</dbReference>
<dbReference type="GO" id="GO:0000122">
    <property type="term" value="P:negative regulation of transcription by RNA polymerase II"/>
    <property type="evidence" value="ECO:0007669"/>
    <property type="project" value="Ensembl"/>
</dbReference>
<reference evidence="10" key="2">
    <citation type="submission" date="2025-09" db="UniProtKB">
        <authorList>
            <consortium name="Ensembl"/>
        </authorList>
    </citation>
    <scope>IDENTIFICATION</scope>
</reference>
<keyword evidence="3" id="KW-0862">Zinc</keyword>
<reference evidence="10" key="1">
    <citation type="submission" date="2025-08" db="UniProtKB">
        <authorList>
            <consortium name="Ensembl"/>
        </authorList>
    </citation>
    <scope>IDENTIFICATION</scope>
</reference>
<keyword evidence="2" id="KW-0479">Metal-binding</keyword>
<dbReference type="GO" id="GO:0000902">
    <property type="term" value="P:cell morphogenesis"/>
    <property type="evidence" value="ECO:0007669"/>
    <property type="project" value="Ensembl"/>
</dbReference>
<dbReference type="Gene3D" id="4.10.1040.10">
    <property type="entry name" value="DM DNA-binding domain"/>
    <property type="match status" value="1"/>
</dbReference>
<feature type="compositionally biased region" description="Polar residues" evidence="8">
    <location>
        <begin position="333"/>
        <end position="343"/>
    </location>
</feature>
<dbReference type="GO" id="GO:0008354">
    <property type="term" value="P:germ cell migration"/>
    <property type="evidence" value="ECO:0007669"/>
    <property type="project" value="Ensembl"/>
</dbReference>
<evidence type="ECO:0000256" key="4">
    <source>
        <dbReference type="ARBA" id="ARBA00023015"/>
    </source>
</evidence>
<dbReference type="GO" id="GO:0030238">
    <property type="term" value="P:male sex determination"/>
    <property type="evidence" value="ECO:0007669"/>
    <property type="project" value="Ensembl"/>
</dbReference>
<keyword evidence="4" id="KW-0805">Transcription regulation</keyword>
<evidence type="ECO:0000256" key="7">
    <source>
        <dbReference type="ARBA" id="ARBA00023242"/>
    </source>
</evidence>
<keyword evidence="5" id="KW-0238">DNA-binding</keyword>
<accession>A0A8C6QDZ3</accession>
<dbReference type="InterPro" id="IPR001275">
    <property type="entry name" value="DM_DNA-bd"/>
</dbReference>
<dbReference type="Ensembl" id="ENSNGAT00000001777.1">
    <property type="protein sequence ID" value="ENSNGAP00000001742.1"/>
    <property type="gene ID" value="ENSNGAG00000001295.1"/>
</dbReference>
<dbReference type="InterPro" id="IPR022114">
    <property type="entry name" value="DMRT1-like"/>
</dbReference>
<feature type="domain" description="DM" evidence="9">
    <location>
        <begin position="62"/>
        <end position="107"/>
    </location>
</feature>
<dbReference type="GeneTree" id="ENSGT00940000156489"/>
<evidence type="ECO:0000313" key="11">
    <source>
        <dbReference type="Proteomes" id="UP000694381"/>
    </source>
</evidence>
<dbReference type="PANTHER" id="PTHR12322">
    <property type="entry name" value="DOUBLESEX AND MAB-3 RELATED TRANSCRIPTION FACTOR DMRT"/>
    <property type="match status" value="1"/>
</dbReference>
<dbReference type="GO" id="GO:0046872">
    <property type="term" value="F:metal ion binding"/>
    <property type="evidence" value="ECO:0007669"/>
    <property type="project" value="UniProtKB-KW"/>
</dbReference>
<dbReference type="GO" id="GO:0005737">
    <property type="term" value="C:cytoplasm"/>
    <property type="evidence" value="ECO:0007669"/>
    <property type="project" value="Ensembl"/>
</dbReference>
<dbReference type="Proteomes" id="UP000694381">
    <property type="component" value="Unassembled WGS sequence"/>
</dbReference>
<gene>
    <name evidence="10" type="primary">Dmrt1</name>
</gene>
<dbReference type="GO" id="GO:0060903">
    <property type="term" value="P:positive regulation of meiosis I"/>
    <property type="evidence" value="ECO:0007669"/>
    <property type="project" value="Ensembl"/>
</dbReference>
<comment type="similarity">
    <text evidence="1">Belongs to the DMRT family.</text>
</comment>
<dbReference type="InterPro" id="IPR036407">
    <property type="entry name" value="DM_DNA-bd_sf"/>
</dbReference>
<dbReference type="InterPro" id="IPR026607">
    <property type="entry name" value="DMRT"/>
</dbReference>
<dbReference type="GO" id="GO:0007127">
    <property type="term" value="P:meiosis I"/>
    <property type="evidence" value="ECO:0007669"/>
    <property type="project" value="Ensembl"/>
</dbReference>
<dbReference type="GO" id="GO:0002176">
    <property type="term" value="P:male germ cell proliferation"/>
    <property type="evidence" value="ECO:0007669"/>
    <property type="project" value="Ensembl"/>
</dbReference>
<dbReference type="GO" id="GO:0045840">
    <property type="term" value="P:positive regulation of mitotic nuclear division"/>
    <property type="evidence" value="ECO:0007669"/>
    <property type="project" value="Ensembl"/>
</dbReference>
<dbReference type="GO" id="GO:0060009">
    <property type="term" value="P:Sertoli cell development"/>
    <property type="evidence" value="ECO:0007669"/>
    <property type="project" value="Ensembl"/>
</dbReference>
<evidence type="ECO:0000256" key="1">
    <source>
        <dbReference type="ARBA" id="ARBA00006834"/>
    </source>
</evidence>
<feature type="region of interest" description="Disordered" evidence="8">
    <location>
        <begin position="46"/>
        <end position="67"/>
    </location>
</feature>
<dbReference type="GO" id="GO:0048599">
    <property type="term" value="P:oocyte development"/>
    <property type="evidence" value="ECO:0007669"/>
    <property type="project" value="Ensembl"/>
</dbReference>
<keyword evidence="7" id="KW-0539">Nucleus</keyword>
<dbReference type="GO" id="GO:0000978">
    <property type="term" value="F:RNA polymerase II cis-regulatory region sequence-specific DNA binding"/>
    <property type="evidence" value="ECO:0007669"/>
    <property type="project" value="TreeGrafter"/>
</dbReference>
<feature type="compositionally biased region" description="Low complexity" evidence="8">
    <location>
        <begin position="305"/>
        <end position="324"/>
    </location>
</feature>
<keyword evidence="11" id="KW-1185">Reference proteome</keyword>
<dbReference type="SMART" id="SM00301">
    <property type="entry name" value="DM"/>
    <property type="match status" value="1"/>
</dbReference>
<evidence type="ECO:0000313" key="10">
    <source>
        <dbReference type="Ensembl" id="ENSNGAP00000001742.1"/>
    </source>
</evidence>
<dbReference type="GO" id="GO:0001228">
    <property type="term" value="F:DNA-binding transcription activator activity, RNA polymerase II-specific"/>
    <property type="evidence" value="ECO:0007669"/>
    <property type="project" value="Ensembl"/>
</dbReference>
<sequence>MPNDDAFSKPSAPEVPHAPGAPLQGKAGYDKAAGALLGTAWGAGGSGGAWGSGNKKSPRLRKNHGYASPLKGRKRFCEWLDCQCKKCIHVMAAQVSVALRRQQAQEEELGISHPIPLPSAAELLVKRENNVHSPCLMTESSSPQPPSASAPTPVASEGRMVIQDIPAVTSRGHVENAPDLVSDSTYYSSFYQPSLFPYYNNLYNYPQYSMALSAESSSGDVGNPLGGSPVKNSLRSLPAPYVTGQTGNQWQMKNVESRHPVSSQYRMHSYYGPPSYLGQSMSQIFTFEDGPSYSEAKASVFSPHSSQDSGLVSLSSSSPLSNESTKGVLECESASSEPSSYTVTGVLEDDDDDE</sequence>
<feature type="region of interest" description="Disordered" evidence="8">
    <location>
        <begin position="1"/>
        <end position="26"/>
    </location>
</feature>
<dbReference type="GO" id="GO:1900107">
    <property type="term" value="P:regulation of nodal signaling pathway"/>
    <property type="evidence" value="ECO:0007669"/>
    <property type="project" value="Ensembl"/>
</dbReference>
<dbReference type="Pfam" id="PF12374">
    <property type="entry name" value="Dmrt1"/>
    <property type="match status" value="1"/>
</dbReference>
<dbReference type="GO" id="GO:0007283">
    <property type="term" value="P:spermatogenesis"/>
    <property type="evidence" value="ECO:0007669"/>
    <property type="project" value="Ensembl"/>
</dbReference>
<evidence type="ECO:0000259" key="9">
    <source>
        <dbReference type="SMART" id="SM00301"/>
    </source>
</evidence>
<protein>
    <submittedName>
        <fullName evidence="10">Doublesex and mab-3 related transcription factor 1</fullName>
    </submittedName>
</protein>
<dbReference type="SUPFAM" id="SSF82927">
    <property type="entry name" value="Cysteine-rich DNA binding domain, (DM domain)"/>
    <property type="match status" value="1"/>
</dbReference>